<name>A0AA36MDU7_CYLNA</name>
<evidence type="ECO:0000313" key="8">
    <source>
        <dbReference type="EMBL" id="CAJ0609559.1"/>
    </source>
</evidence>
<feature type="transmembrane region" description="Helical" evidence="7">
    <location>
        <begin position="359"/>
        <end position="381"/>
    </location>
</feature>
<dbReference type="Proteomes" id="UP001176961">
    <property type="component" value="Unassembled WGS sequence"/>
</dbReference>
<organism evidence="8 9">
    <name type="scientific">Cylicocyclus nassatus</name>
    <name type="common">Nematode worm</name>
    <dbReference type="NCBI Taxonomy" id="53992"/>
    <lineage>
        <taxon>Eukaryota</taxon>
        <taxon>Metazoa</taxon>
        <taxon>Ecdysozoa</taxon>
        <taxon>Nematoda</taxon>
        <taxon>Chromadorea</taxon>
        <taxon>Rhabditida</taxon>
        <taxon>Rhabditina</taxon>
        <taxon>Rhabditomorpha</taxon>
        <taxon>Strongyloidea</taxon>
        <taxon>Strongylidae</taxon>
        <taxon>Cylicocyclus</taxon>
    </lineage>
</organism>
<feature type="transmembrane region" description="Helical" evidence="7">
    <location>
        <begin position="55"/>
        <end position="85"/>
    </location>
</feature>
<keyword evidence="9" id="KW-1185">Reference proteome</keyword>
<reference evidence="8" key="1">
    <citation type="submission" date="2023-07" db="EMBL/GenBank/DDBJ databases">
        <authorList>
            <consortium name="CYATHOMIX"/>
        </authorList>
    </citation>
    <scope>NUCLEOTIDE SEQUENCE</scope>
    <source>
        <strain evidence="8">N/A</strain>
    </source>
</reference>
<sequence length="601" mass="66922">MGRNRGILRFLEDYRSSIVVCGAPLFSLPLLFCFPEHQYEFASFEMFQKQAQCGYVVSIMGLYWMFEVLPLAITALIPMVAFPFFEIMKSDEVAQAYLPDTSFLFIGGLMVAVAVEKSDLHTRIALFVLRVVGSRPKWIMAGFMGVTGFLSMWISNTATAALMVPIVQSVITELVANHRMHELLALSEVHSMENRRRSVDMRRLSNTQDNIIQAHQKDMSNLFTPREHLMAKGLLISVCFAANIGGSATITGTASNLVLLGQLEKLFPTADTGINFVSWITFAFPQALACLVFCWFVLNLVFLRNAPQGSAIVSRKLREKYEKLPSTTFAEMAVMACFTLLLALWMLREPHVIPGFGAYFKRGYISDATSAIFVVLLLFLIPDKRPMCFKRGRGRSGRHVVRDSLLDWPTIQERFPWSVVLLLGGGFALAAGVKESHLSIEIGEVMQRLSMFPVNVIMLICICITVCLTNICSNTVIASIFIPIVAELARSLDTNPLFFMLPVAVSSSFAFLFPVATPPNAIVFGTGLVQVADMAFAGIFVTVGCTLITMANVLFWGRTLFSLHEFPLWAYDDDHPMSNITLIEELLAQNKTVYPDLPFAL</sequence>
<feature type="transmembrane region" description="Helical" evidence="7">
    <location>
        <begin position="497"/>
        <end position="516"/>
    </location>
</feature>
<dbReference type="PROSITE" id="PS01271">
    <property type="entry name" value="NA_SULFATE"/>
    <property type="match status" value="1"/>
</dbReference>
<dbReference type="AlphaFoldDB" id="A0AA36MDU7"/>
<evidence type="ECO:0000256" key="2">
    <source>
        <dbReference type="ARBA" id="ARBA00006772"/>
    </source>
</evidence>
<dbReference type="PANTHER" id="PTHR10283">
    <property type="entry name" value="SOLUTE CARRIER FAMILY 13 MEMBER"/>
    <property type="match status" value="1"/>
</dbReference>
<comment type="subcellular location">
    <subcellularLocation>
        <location evidence="1">Membrane</location>
        <topology evidence="1">Multi-pass membrane protein</topology>
    </subcellularLocation>
</comment>
<feature type="transmembrane region" description="Helical" evidence="7">
    <location>
        <begin position="279"/>
        <end position="303"/>
    </location>
</feature>
<keyword evidence="5 7" id="KW-1133">Transmembrane helix</keyword>
<dbReference type="CDD" id="cd01115">
    <property type="entry name" value="SLC13_permease"/>
    <property type="match status" value="1"/>
</dbReference>
<keyword evidence="6 7" id="KW-0472">Membrane</keyword>
<evidence type="ECO:0000256" key="4">
    <source>
        <dbReference type="ARBA" id="ARBA00022692"/>
    </source>
</evidence>
<dbReference type="GO" id="GO:0005886">
    <property type="term" value="C:plasma membrane"/>
    <property type="evidence" value="ECO:0007669"/>
    <property type="project" value="TreeGrafter"/>
</dbReference>
<comment type="caution">
    <text evidence="8">The sequence shown here is derived from an EMBL/GenBank/DDBJ whole genome shotgun (WGS) entry which is preliminary data.</text>
</comment>
<feature type="transmembrane region" description="Helical" evidence="7">
    <location>
        <begin position="324"/>
        <end position="347"/>
    </location>
</feature>
<evidence type="ECO:0000256" key="3">
    <source>
        <dbReference type="ARBA" id="ARBA00022448"/>
    </source>
</evidence>
<comment type="similarity">
    <text evidence="2">Belongs to the SLC13A/DASS transporter (TC 2.A.47) family. NADC subfamily.</text>
</comment>
<dbReference type="EMBL" id="CATQJL010000326">
    <property type="protein sequence ID" value="CAJ0609559.1"/>
    <property type="molecule type" value="Genomic_DNA"/>
</dbReference>
<dbReference type="GO" id="GO:0015137">
    <property type="term" value="F:citrate transmembrane transporter activity"/>
    <property type="evidence" value="ECO:0007669"/>
    <property type="project" value="TreeGrafter"/>
</dbReference>
<proteinExistence type="inferred from homology"/>
<feature type="transmembrane region" description="Helical" evidence="7">
    <location>
        <begin position="97"/>
        <end position="115"/>
    </location>
</feature>
<gene>
    <name evidence="8" type="ORF">CYNAS_LOCUS21542</name>
</gene>
<dbReference type="GO" id="GO:0015141">
    <property type="term" value="F:succinate transmembrane transporter activity"/>
    <property type="evidence" value="ECO:0007669"/>
    <property type="project" value="TreeGrafter"/>
</dbReference>
<protein>
    <submittedName>
        <fullName evidence="8">Uncharacterized protein</fullName>
    </submittedName>
</protein>
<dbReference type="Pfam" id="PF00939">
    <property type="entry name" value="Na_sulph_symp"/>
    <property type="match status" value="1"/>
</dbReference>
<evidence type="ECO:0000256" key="1">
    <source>
        <dbReference type="ARBA" id="ARBA00004141"/>
    </source>
</evidence>
<feature type="transmembrane region" description="Helical" evidence="7">
    <location>
        <begin position="234"/>
        <end position="259"/>
    </location>
</feature>
<evidence type="ECO:0000256" key="7">
    <source>
        <dbReference type="SAM" id="Phobius"/>
    </source>
</evidence>
<accession>A0AA36MDU7</accession>
<dbReference type="InterPro" id="IPR031312">
    <property type="entry name" value="Na/sul_symport_CS"/>
</dbReference>
<evidence type="ECO:0000256" key="5">
    <source>
        <dbReference type="ARBA" id="ARBA00022989"/>
    </source>
</evidence>
<feature type="transmembrane region" description="Helical" evidence="7">
    <location>
        <begin position="415"/>
        <end position="432"/>
    </location>
</feature>
<evidence type="ECO:0000256" key="6">
    <source>
        <dbReference type="ARBA" id="ARBA00023136"/>
    </source>
</evidence>
<dbReference type="InterPro" id="IPR001898">
    <property type="entry name" value="SLC13A/DASS"/>
</dbReference>
<keyword evidence="4 7" id="KW-0812">Transmembrane</keyword>
<dbReference type="PANTHER" id="PTHR10283:SF82">
    <property type="entry name" value="SOLUTE CARRIER FAMILY 13 MEMBER 2"/>
    <property type="match status" value="1"/>
</dbReference>
<evidence type="ECO:0000313" key="9">
    <source>
        <dbReference type="Proteomes" id="UP001176961"/>
    </source>
</evidence>
<feature type="transmembrane region" description="Helical" evidence="7">
    <location>
        <begin position="536"/>
        <end position="556"/>
    </location>
</feature>
<keyword evidence="3" id="KW-0813">Transport</keyword>
<feature type="transmembrane region" description="Helical" evidence="7">
    <location>
        <begin position="452"/>
        <end position="485"/>
    </location>
</feature>